<dbReference type="Gene3D" id="3.40.50.360">
    <property type="match status" value="1"/>
</dbReference>
<dbReference type="InterPro" id="IPR017938">
    <property type="entry name" value="Riboflavin_synthase-like_b-brl"/>
</dbReference>
<reference evidence="7" key="1">
    <citation type="submission" date="2022-09" db="EMBL/GenBank/DDBJ databases">
        <title>Bacterial diversity in gut of crayfish and pufferfish.</title>
        <authorList>
            <person name="Huang Y."/>
        </authorList>
    </citation>
    <scope>NUCLEOTIDE SEQUENCE</scope>
    <source>
        <strain evidence="7">PR12</strain>
    </source>
</reference>
<dbReference type="InterPro" id="IPR017927">
    <property type="entry name" value="FAD-bd_FR_type"/>
</dbReference>
<organism evidence="7 8">
    <name type="scientific">Comamonas squillarum</name>
    <dbReference type="NCBI Taxonomy" id="2977320"/>
    <lineage>
        <taxon>Bacteria</taxon>
        <taxon>Pseudomonadati</taxon>
        <taxon>Pseudomonadota</taxon>
        <taxon>Betaproteobacteria</taxon>
        <taxon>Burkholderiales</taxon>
        <taxon>Comamonadaceae</taxon>
        <taxon>Comamonas</taxon>
    </lineage>
</organism>
<evidence type="ECO:0000256" key="3">
    <source>
        <dbReference type="ARBA" id="ARBA00023797"/>
    </source>
</evidence>
<dbReference type="EMBL" id="CP104377">
    <property type="protein sequence ID" value="UXC20465.1"/>
    <property type="molecule type" value="Genomic_DNA"/>
</dbReference>
<dbReference type="RefSeq" id="WP_116927144.1">
    <property type="nucleotide sequence ID" value="NZ_CP104377.1"/>
</dbReference>
<dbReference type="PRINTS" id="PR00371">
    <property type="entry name" value="FPNCR"/>
</dbReference>
<dbReference type="PROSITE" id="PS50902">
    <property type="entry name" value="FLAVODOXIN_LIKE"/>
    <property type="match status" value="1"/>
</dbReference>
<dbReference type="InterPro" id="IPR039261">
    <property type="entry name" value="FNR_nucleotide-bd"/>
</dbReference>
<dbReference type="Proteomes" id="UP001058290">
    <property type="component" value="Chromosome"/>
</dbReference>
<dbReference type="PROSITE" id="PS51384">
    <property type="entry name" value="FAD_FR"/>
    <property type="match status" value="1"/>
</dbReference>
<dbReference type="PANTHER" id="PTHR19384">
    <property type="entry name" value="NITRIC OXIDE SYNTHASE-RELATED"/>
    <property type="match status" value="1"/>
</dbReference>
<feature type="domain" description="Flavodoxin-like" evidence="5">
    <location>
        <begin position="57"/>
        <end position="192"/>
    </location>
</feature>
<evidence type="ECO:0000256" key="4">
    <source>
        <dbReference type="SAM" id="Phobius"/>
    </source>
</evidence>
<accession>A0ABY6A5J7</accession>
<dbReference type="Gene3D" id="3.40.50.80">
    <property type="entry name" value="Nucleotide-binding domain of ferredoxin-NADP reductase (FNR) module"/>
    <property type="match status" value="1"/>
</dbReference>
<evidence type="ECO:0000256" key="1">
    <source>
        <dbReference type="ARBA" id="ARBA00022630"/>
    </source>
</evidence>
<evidence type="ECO:0000259" key="5">
    <source>
        <dbReference type="PROSITE" id="PS50902"/>
    </source>
</evidence>
<protein>
    <recommendedName>
        <fullName evidence="3">NADPH--hemoprotein reductase</fullName>
        <ecNumber evidence="3">1.6.2.4</ecNumber>
    </recommendedName>
</protein>
<name>A0ABY6A5J7_9BURK</name>
<evidence type="ECO:0000256" key="2">
    <source>
        <dbReference type="ARBA" id="ARBA00022643"/>
    </source>
</evidence>
<dbReference type="InterPro" id="IPR001709">
    <property type="entry name" value="Flavoprot_Pyr_Nucl_cyt_Rdtase"/>
</dbReference>
<sequence>MMIDWIASPARVAGAAALVAGYTLLCAAVAGRLWRQRRAERQEQLALQAGTQQGAPVLVAYASQTGRAEALAHETARVLHAGGCAVQLRPVQALRLADLQACAQSLWLLSTTGEGDAPDDALPFVRQVLEQALPLPGHNAHVLALGDSEYAAFCAFGLRVQQWLQQQGAKADVLCMDNGDEASLMAWQGQTAELLQSLTGQAGDGWSQPEAAQPWVLRRRQLLNPGSQGGPVYLLDWQPQSGSLPLWESGDLVSLAVPADPQRSRDYSIASVPEDGCLQLLVRQSRRADGTPGLASGWLCEGMAVGDVLPMRLRAHSGFRLGDNAERPLLLIGNGTGLAGLCSHIRARMVQGRSDQWLVFGERRADEDALLDAQLQQWLAAGQLERLDRAWSRDATDPCYVQQLLERQAQRLRDWVACGAAIYVCGSQQGMAQGVDAVLRQVLGAAEVDALALAGRYRRDVY</sequence>
<keyword evidence="2" id="KW-0288">FMN</keyword>
<dbReference type="InterPro" id="IPR001433">
    <property type="entry name" value="OxRdtase_FAD/NAD-bd"/>
</dbReference>
<dbReference type="CDD" id="cd06200">
    <property type="entry name" value="SiR_like1"/>
    <property type="match status" value="1"/>
</dbReference>
<keyword evidence="8" id="KW-1185">Reference proteome</keyword>
<dbReference type="Pfam" id="PF00175">
    <property type="entry name" value="NAD_binding_1"/>
    <property type="match status" value="1"/>
</dbReference>
<keyword evidence="1" id="KW-0285">Flavoprotein</keyword>
<gene>
    <name evidence="7" type="ORF">N4T19_10280</name>
</gene>
<keyword evidence="4" id="KW-1133">Transmembrane helix</keyword>
<proteinExistence type="predicted"/>
<dbReference type="PANTHER" id="PTHR19384:SF17">
    <property type="entry name" value="NADPH--CYTOCHROME P450 REDUCTASE"/>
    <property type="match status" value="1"/>
</dbReference>
<evidence type="ECO:0000313" key="7">
    <source>
        <dbReference type="EMBL" id="UXC20465.1"/>
    </source>
</evidence>
<dbReference type="SUPFAM" id="SSF63380">
    <property type="entry name" value="Riboflavin synthase domain-like"/>
    <property type="match status" value="1"/>
</dbReference>
<dbReference type="Pfam" id="PF00258">
    <property type="entry name" value="Flavodoxin_1"/>
    <property type="match status" value="1"/>
</dbReference>
<dbReference type="SUPFAM" id="SSF52343">
    <property type="entry name" value="Ferredoxin reductase-like, C-terminal NADP-linked domain"/>
    <property type="match status" value="1"/>
</dbReference>
<feature type="transmembrane region" description="Helical" evidence="4">
    <location>
        <begin position="12"/>
        <end position="34"/>
    </location>
</feature>
<dbReference type="InterPro" id="IPR029039">
    <property type="entry name" value="Flavoprotein-like_sf"/>
</dbReference>
<evidence type="ECO:0000313" key="8">
    <source>
        <dbReference type="Proteomes" id="UP001058290"/>
    </source>
</evidence>
<feature type="domain" description="FAD-binding FR-type" evidence="6">
    <location>
        <begin position="209"/>
        <end position="322"/>
    </location>
</feature>
<dbReference type="InterPro" id="IPR008254">
    <property type="entry name" value="Flavodoxin/NO_synth"/>
</dbReference>
<dbReference type="EC" id="1.6.2.4" evidence="3"/>
<keyword evidence="4" id="KW-0812">Transmembrane</keyword>
<dbReference type="SUPFAM" id="SSF52218">
    <property type="entry name" value="Flavoproteins"/>
    <property type="match status" value="1"/>
</dbReference>
<keyword evidence="4" id="KW-0472">Membrane</keyword>
<evidence type="ECO:0000259" key="6">
    <source>
        <dbReference type="PROSITE" id="PS51384"/>
    </source>
</evidence>
<dbReference type="Gene3D" id="2.40.30.10">
    <property type="entry name" value="Translation factors"/>
    <property type="match status" value="1"/>
</dbReference>